<evidence type="ECO:0000256" key="2">
    <source>
        <dbReference type="ARBA" id="ARBA00009399"/>
    </source>
</evidence>
<dbReference type="STRING" id="1293439.WH87_17420"/>
<organism evidence="8 9">
    <name type="scientific">Devosia epidermidihirudinis</name>
    <dbReference type="NCBI Taxonomy" id="1293439"/>
    <lineage>
        <taxon>Bacteria</taxon>
        <taxon>Pseudomonadati</taxon>
        <taxon>Pseudomonadota</taxon>
        <taxon>Alphaproteobacteria</taxon>
        <taxon>Hyphomicrobiales</taxon>
        <taxon>Devosiaceae</taxon>
        <taxon>Devosia</taxon>
    </lineage>
</organism>
<evidence type="ECO:0000256" key="1">
    <source>
        <dbReference type="ARBA" id="ARBA00004141"/>
    </source>
</evidence>
<dbReference type="GO" id="GO:0000271">
    <property type="term" value="P:polysaccharide biosynthetic process"/>
    <property type="evidence" value="ECO:0007669"/>
    <property type="project" value="InterPro"/>
</dbReference>
<dbReference type="AlphaFoldDB" id="A0A0F5Q5K2"/>
<feature type="transmembrane region" description="Helical" evidence="6">
    <location>
        <begin position="101"/>
        <end position="124"/>
    </location>
</feature>
<evidence type="ECO:0000256" key="6">
    <source>
        <dbReference type="SAM" id="Phobius"/>
    </source>
</evidence>
<evidence type="ECO:0000256" key="5">
    <source>
        <dbReference type="ARBA" id="ARBA00023136"/>
    </source>
</evidence>
<dbReference type="OrthoDB" id="7360864at2"/>
<evidence type="ECO:0000259" key="7">
    <source>
        <dbReference type="Pfam" id="PF04138"/>
    </source>
</evidence>
<evidence type="ECO:0000313" key="8">
    <source>
        <dbReference type="EMBL" id="KKC35349.1"/>
    </source>
</evidence>
<dbReference type="InterPro" id="IPR007267">
    <property type="entry name" value="GtrA_DPMS_TM"/>
</dbReference>
<feature type="domain" description="GtrA/DPMS transmembrane" evidence="7">
    <location>
        <begin position="7"/>
        <end position="124"/>
    </location>
</feature>
<evidence type="ECO:0000313" key="9">
    <source>
        <dbReference type="Proteomes" id="UP000033411"/>
    </source>
</evidence>
<dbReference type="Pfam" id="PF04138">
    <property type="entry name" value="GtrA_DPMS_TM"/>
    <property type="match status" value="1"/>
</dbReference>
<dbReference type="PANTHER" id="PTHR38459">
    <property type="entry name" value="PROPHAGE BACTOPRENOL-LINKED GLUCOSE TRANSLOCASE HOMOLOG"/>
    <property type="match status" value="1"/>
</dbReference>
<comment type="caution">
    <text evidence="8">The sequence shown here is derived from an EMBL/GenBank/DDBJ whole genome shotgun (WGS) entry which is preliminary data.</text>
</comment>
<protein>
    <recommendedName>
        <fullName evidence="7">GtrA/DPMS transmembrane domain-containing protein</fullName>
    </recommendedName>
</protein>
<keyword evidence="5 6" id="KW-0472">Membrane</keyword>
<comment type="similarity">
    <text evidence="2">Belongs to the GtrA family.</text>
</comment>
<name>A0A0F5Q5K2_9HYPH</name>
<keyword evidence="3 6" id="KW-0812">Transmembrane</keyword>
<dbReference type="GO" id="GO:0005886">
    <property type="term" value="C:plasma membrane"/>
    <property type="evidence" value="ECO:0007669"/>
    <property type="project" value="TreeGrafter"/>
</dbReference>
<evidence type="ECO:0000256" key="3">
    <source>
        <dbReference type="ARBA" id="ARBA00022692"/>
    </source>
</evidence>
<dbReference type="InterPro" id="IPR051401">
    <property type="entry name" value="GtrA_CellWall_Glycosyl"/>
</dbReference>
<feature type="transmembrane region" description="Helical" evidence="6">
    <location>
        <begin position="69"/>
        <end position="89"/>
    </location>
</feature>
<dbReference type="PATRIC" id="fig|1293439.3.peg.3554"/>
<dbReference type="PANTHER" id="PTHR38459:SF1">
    <property type="entry name" value="PROPHAGE BACTOPRENOL-LINKED GLUCOSE TRANSLOCASE HOMOLOG"/>
    <property type="match status" value="1"/>
</dbReference>
<keyword evidence="9" id="KW-1185">Reference proteome</keyword>
<sequence>MKRLLPFAIAGAFGYAVDASVLSFCIGWLGPIGGRALSFACAVLMTWLINRNFAFADRAAAEGKHYEFLRYLLAMIPGGAINWMTYGLAMALLPSGGWKPALAVGIGSLAGMLTNLTAAHTLVFRAHKQG</sequence>
<feature type="transmembrane region" description="Helical" evidence="6">
    <location>
        <begin position="29"/>
        <end position="49"/>
    </location>
</feature>
<evidence type="ECO:0000256" key="4">
    <source>
        <dbReference type="ARBA" id="ARBA00022989"/>
    </source>
</evidence>
<proteinExistence type="inferred from homology"/>
<accession>A0A0F5Q5K2</accession>
<dbReference type="RefSeq" id="WP_046138890.1">
    <property type="nucleotide sequence ID" value="NZ_LANJ01000046.1"/>
</dbReference>
<keyword evidence="4 6" id="KW-1133">Transmembrane helix</keyword>
<dbReference type="Proteomes" id="UP000033411">
    <property type="component" value="Unassembled WGS sequence"/>
</dbReference>
<dbReference type="EMBL" id="LANJ01000046">
    <property type="protein sequence ID" value="KKC35349.1"/>
    <property type="molecule type" value="Genomic_DNA"/>
</dbReference>
<comment type="subcellular location">
    <subcellularLocation>
        <location evidence="1">Membrane</location>
        <topology evidence="1">Multi-pass membrane protein</topology>
    </subcellularLocation>
</comment>
<reference evidence="8 9" key="1">
    <citation type="submission" date="2015-03" db="EMBL/GenBank/DDBJ databases">
        <authorList>
            <person name="Lepp D."/>
            <person name="Hassan Y.I."/>
            <person name="Li X.-Z."/>
            <person name="Zhou T."/>
        </authorList>
    </citation>
    <scope>NUCLEOTIDE SEQUENCE [LARGE SCALE GENOMIC DNA]</scope>
    <source>
        <strain evidence="8 9">E84</strain>
    </source>
</reference>
<gene>
    <name evidence="8" type="ORF">WH87_17420</name>
</gene>